<sequence>MKLRVFLPLLCIGVSAKAQTRFYPYFDKTAWGVANERKEVVIAPQFDTIICERGGVLKLGHSKNVSTTSGAVIFPDTYTQLEMIKGAAEIKATTAGGEEVLLSIKTGKLAGSKAFTRILSYCGCQQAFYAVKIGDKVGVYNVATDAMAVQPEYDNVEFMGGGWTGMVDVVTGNKHGVLEVASGKLVLPVEYEQLEWDVFSSKKEVKATAASGIIYTMDETGAVLLADSSIVKARIAAAKPKKPATQARTTLVKHMETPEPGGSIMVNTSLKAEDRANGLSVEKVSDDSWKVTTRYMDYNDKSAAETLELTGYSQLKPIEYRKTNKGSAKLMAVKEGKAGIIDATGKVLLAFNYDSIDCERSRYWVYTSLNGKTGLVRTSTLIEVKKPVLKQVIKNVISLSAFLVEMPDGKKGYMDEENGTLYIPGVVE</sequence>
<dbReference type="Pfam" id="PF14903">
    <property type="entry name" value="WG_beta_rep"/>
    <property type="match status" value="1"/>
</dbReference>
<dbReference type="AlphaFoldDB" id="A0A173MC81"/>
<keyword evidence="2" id="KW-1185">Reference proteome</keyword>
<reference evidence="2" key="1">
    <citation type="submission" date="2017-01" db="EMBL/GenBank/DDBJ databases">
        <authorList>
            <person name="Varghese N."/>
            <person name="Submissions S."/>
        </authorList>
    </citation>
    <scope>NUCLEOTIDE SEQUENCE [LARGE SCALE GENOMIC DNA]</scope>
    <source>
        <strain evidence="2">DSM 21054</strain>
    </source>
</reference>
<dbReference type="EMBL" id="FTOR01000015">
    <property type="protein sequence ID" value="SIT34217.1"/>
    <property type="molecule type" value="Genomic_DNA"/>
</dbReference>
<evidence type="ECO:0000313" key="2">
    <source>
        <dbReference type="Proteomes" id="UP000186917"/>
    </source>
</evidence>
<dbReference type="InterPro" id="IPR032774">
    <property type="entry name" value="WG_beta_rep"/>
</dbReference>
<protein>
    <submittedName>
        <fullName evidence="1">WG containing repeat-containing protein</fullName>
    </submittedName>
</protein>
<proteinExistence type="predicted"/>
<accession>A0A173MC81</accession>
<dbReference type="KEGG" id="fln:FLA_1117"/>
<gene>
    <name evidence="1" type="ORF">SAMN05421788_11547</name>
</gene>
<evidence type="ECO:0000313" key="1">
    <source>
        <dbReference type="EMBL" id="SIT34217.1"/>
    </source>
</evidence>
<organism evidence="1 2">
    <name type="scientific">Filimonas lacunae</name>
    <dbReference type="NCBI Taxonomy" id="477680"/>
    <lineage>
        <taxon>Bacteria</taxon>
        <taxon>Pseudomonadati</taxon>
        <taxon>Bacteroidota</taxon>
        <taxon>Chitinophagia</taxon>
        <taxon>Chitinophagales</taxon>
        <taxon>Chitinophagaceae</taxon>
        <taxon>Filimonas</taxon>
    </lineage>
</organism>
<name>A0A173MC81_9BACT</name>
<dbReference type="STRING" id="477680.SAMN05421788_11547"/>
<dbReference type="RefSeq" id="WP_076382616.1">
    <property type="nucleotide sequence ID" value="NZ_AP017422.1"/>
</dbReference>
<dbReference type="Proteomes" id="UP000186917">
    <property type="component" value="Unassembled WGS sequence"/>
</dbReference>
<dbReference type="OrthoDB" id="623514at2"/>